<evidence type="ECO:0000256" key="1">
    <source>
        <dbReference type="ARBA" id="ARBA00004123"/>
    </source>
</evidence>
<dbReference type="GO" id="GO:0003712">
    <property type="term" value="F:transcription coregulator activity"/>
    <property type="evidence" value="ECO:0007669"/>
    <property type="project" value="InterPro"/>
</dbReference>
<dbReference type="GO" id="GO:0016592">
    <property type="term" value="C:mediator complex"/>
    <property type="evidence" value="ECO:0007669"/>
    <property type="project" value="InterPro"/>
</dbReference>
<evidence type="ECO:0000313" key="11">
    <source>
        <dbReference type="Proteomes" id="UP000016928"/>
    </source>
</evidence>
<organism evidence="10 11">
    <name type="scientific">Fusarium oxysporum f. sp. cubense (strain race 1)</name>
    <name type="common">Panama disease fungus</name>
    <dbReference type="NCBI Taxonomy" id="1229664"/>
    <lineage>
        <taxon>Eukaryota</taxon>
        <taxon>Fungi</taxon>
        <taxon>Dikarya</taxon>
        <taxon>Ascomycota</taxon>
        <taxon>Pezizomycotina</taxon>
        <taxon>Sordariomycetes</taxon>
        <taxon>Hypocreomycetidae</taxon>
        <taxon>Hypocreales</taxon>
        <taxon>Nectriaceae</taxon>
        <taxon>Fusarium</taxon>
        <taxon>Fusarium oxysporum species complex</taxon>
    </lineage>
</organism>
<protein>
    <recommendedName>
        <fullName evidence="3 8">Mediator of RNA polymerase II transcription subunit 17</fullName>
    </recommendedName>
    <alternativeName>
        <fullName evidence="7 8">Mediator complex subunit 17</fullName>
    </alternativeName>
</protein>
<evidence type="ECO:0000256" key="4">
    <source>
        <dbReference type="ARBA" id="ARBA00023015"/>
    </source>
</evidence>
<reference evidence="11" key="2">
    <citation type="journal article" date="2014" name="PLoS ONE">
        <title>Genome and Transcriptome Analysis of the Fungal Pathogen Fusarium oxysporum f. sp. cubense Causing Banana Vascular Wilt Disease.</title>
        <authorList>
            <person name="Guo L."/>
            <person name="Han L."/>
            <person name="Yang L."/>
            <person name="Zeng H."/>
            <person name="Fan D."/>
            <person name="Zhu Y."/>
            <person name="Feng Y."/>
            <person name="Wang G."/>
            <person name="Peng C."/>
            <person name="Jiang X."/>
            <person name="Zhou D."/>
            <person name="Ni P."/>
            <person name="Liang C."/>
            <person name="Liu L."/>
            <person name="Wang J."/>
            <person name="Mao C."/>
            <person name="Fang X."/>
            <person name="Peng M."/>
            <person name="Huang J."/>
        </authorList>
    </citation>
    <scope>NUCLEOTIDE SEQUENCE [LARGE SCALE GENOMIC DNA]</scope>
    <source>
        <strain evidence="11">race 1</strain>
    </source>
</reference>
<dbReference type="InterPro" id="IPR019313">
    <property type="entry name" value="Mediator_Med17"/>
</dbReference>
<proteinExistence type="inferred from homology"/>
<keyword evidence="4 8" id="KW-0805">Transcription regulation</keyword>
<evidence type="ECO:0000256" key="2">
    <source>
        <dbReference type="ARBA" id="ARBA00005635"/>
    </source>
</evidence>
<evidence type="ECO:0000313" key="10">
    <source>
        <dbReference type="EMBL" id="ENH65527.1"/>
    </source>
</evidence>
<sequence>MARGDDQPLSIRPSPVADRKPQNIAEFIARANAQPGGFRAINEAKLREELAQEEAEYGAALDRDADMADGDQDDDDDQDAPRDLQEVRMEMLKNLDAAGNTALLTLDFLSLLISKQNPTQAGVTLSQGLRDMVGIGTLGTDRLDNPPVTPAKVQEQENIALGLALIQTNKARDAAEAASAFLEKEVTVEGKYWEEIAAVQKSGWSISRVPQERHTLGVRFGFSEAAPEYRNSLAPMRRGNGGAVQLDCGRLGGVSERVVLLTPPWKKQELWHELTREARTLAAYDVKPYDSRLICDIDPASKSRVILELVPLGPQASSDDDLPDNQIAETISLALHTLLSYAHRQNELTRTRPIPPHIPRSRGQQTHALLRPIIARLMHLHNIQVVTKHVGVLVQSLQRAGFPSRFVLHTAPISLTDSDPTNQGPNQLASSQIMIRNMLQPIEFNIKLTILPNVSFTVRGRTFLMPVTATYYYVITPPNSPLSAACAPYREGYPDANALADYLGTATTRLLVEHYLAILPPPWSKGIQGNAILNAKNEDCRMVFTVTEEPALHLKSTSIVDGQLMSQEWTWSDDATKIYVQDIIDTEVSKLNL</sequence>
<comment type="function">
    <text evidence="8">Component of the Mediator complex, a coactivator involved in the regulated transcription of nearly all RNA polymerase II-dependent genes. Mediator functions as a bridge to convey information from gene-specific regulatory proteins to the basal RNA polymerase II transcription machinery. Mediator is recruited to promoters by direct interactions with regulatory proteins and serves as a scaffold for the assembly of a functional preinitiation complex with RNA polymerase II and the general transcription factors.</text>
</comment>
<comment type="subunit">
    <text evidence="8">Component of the Mediator complex.</text>
</comment>
<comment type="subcellular location">
    <subcellularLocation>
        <location evidence="1 8">Nucleus</location>
    </subcellularLocation>
</comment>
<keyword evidence="8" id="KW-0010">Activator</keyword>
<accession>N4U2A7</accession>
<dbReference type="Proteomes" id="UP000016928">
    <property type="component" value="Unassembled WGS sequence"/>
</dbReference>
<gene>
    <name evidence="8" type="primary">MED17</name>
    <name evidence="10" type="ORF">FOC1_g10006912</name>
</gene>
<dbReference type="VEuPathDB" id="FungiDB:FOC1_g10006912"/>
<evidence type="ECO:0000256" key="9">
    <source>
        <dbReference type="SAM" id="MobiDB-lite"/>
    </source>
</evidence>
<keyword evidence="6 8" id="KW-0539">Nucleus</keyword>
<dbReference type="AlphaFoldDB" id="N4U2A7"/>
<name>N4U2A7_FUSC1</name>
<dbReference type="STRING" id="1229664.N4U2A7"/>
<dbReference type="Pfam" id="PF10156">
    <property type="entry name" value="Med17"/>
    <property type="match status" value="2"/>
</dbReference>
<dbReference type="PANTHER" id="PTHR13114:SF7">
    <property type="entry name" value="MEDIATOR OF RNA POLYMERASE II TRANSCRIPTION SUBUNIT 17"/>
    <property type="match status" value="1"/>
</dbReference>
<dbReference type="HOGENOM" id="CLU_015164_0_0_1"/>
<dbReference type="PANTHER" id="PTHR13114">
    <property type="entry name" value="MEDIATOR OF RNA POLYMERASE II TRANSCRIPTION SUBUNIT 17"/>
    <property type="match status" value="1"/>
</dbReference>
<dbReference type="OMA" id="AAETKYW"/>
<comment type="similarity">
    <text evidence="2 8">Belongs to the Mediator complex subunit 17 family.</text>
</comment>
<dbReference type="GO" id="GO:0006357">
    <property type="term" value="P:regulation of transcription by RNA polymerase II"/>
    <property type="evidence" value="ECO:0007669"/>
    <property type="project" value="InterPro"/>
</dbReference>
<dbReference type="Gene3D" id="6.10.250.2620">
    <property type="match status" value="1"/>
</dbReference>
<evidence type="ECO:0000256" key="6">
    <source>
        <dbReference type="ARBA" id="ARBA00023242"/>
    </source>
</evidence>
<keyword evidence="5 8" id="KW-0804">Transcription</keyword>
<dbReference type="GO" id="GO:0070847">
    <property type="term" value="C:core mediator complex"/>
    <property type="evidence" value="ECO:0007669"/>
    <property type="project" value="TreeGrafter"/>
</dbReference>
<reference evidence="11" key="1">
    <citation type="submission" date="2012-09" db="EMBL/GenBank/DDBJ databases">
        <title>Genome sequencing and comparative transcriptomics of race 1 and race 4 of banana pathogen: Fusarium oxysporum f. sp. cubense.</title>
        <authorList>
            <person name="Fang X."/>
            <person name="Huang J."/>
        </authorList>
    </citation>
    <scope>NUCLEOTIDE SEQUENCE [LARGE SCALE GENOMIC DNA]</scope>
    <source>
        <strain evidence="11">race 1</strain>
    </source>
</reference>
<feature type="region of interest" description="Disordered" evidence="9">
    <location>
        <begin position="51"/>
        <end position="80"/>
    </location>
</feature>
<dbReference type="EMBL" id="KB730492">
    <property type="protein sequence ID" value="ENH65527.1"/>
    <property type="molecule type" value="Genomic_DNA"/>
</dbReference>
<evidence type="ECO:0000256" key="8">
    <source>
        <dbReference type="RuleBase" id="RU364140"/>
    </source>
</evidence>
<feature type="region of interest" description="Disordered" evidence="9">
    <location>
        <begin position="1"/>
        <end position="22"/>
    </location>
</feature>
<dbReference type="OrthoDB" id="5319830at2759"/>
<evidence type="ECO:0000256" key="7">
    <source>
        <dbReference type="ARBA" id="ARBA00032014"/>
    </source>
</evidence>
<feature type="compositionally biased region" description="Acidic residues" evidence="9">
    <location>
        <begin position="67"/>
        <end position="78"/>
    </location>
</feature>
<evidence type="ECO:0000256" key="3">
    <source>
        <dbReference type="ARBA" id="ARBA00019610"/>
    </source>
</evidence>
<evidence type="ECO:0000256" key="5">
    <source>
        <dbReference type="ARBA" id="ARBA00023163"/>
    </source>
</evidence>